<dbReference type="CDD" id="cd00172">
    <property type="entry name" value="serpin"/>
    <property type="match status" value="1"/>
</dbReference>
<comment type="caution">
    <text evidence="3">The sequence shown here is derived from an EMBL/GenBank/DDBJ whole genome shotgun (WGS) entry which is preliminary data.</text>
</comment>
<dbReference type="PANTHER" id="PTHR11461">
    <property type="entry name" value="SERINE PROTEASE INHIBITOR, SERPIN"/>
    <property type="match status" value="1"/>
</dbReference>
<protein>
    <recommendedName>
        <fullName evidence="2">Serpin domain-containing protein</fullName>
    </recommendedName>
</protein>
<evidence type="ECO:0000313" key="3">
    <source>
        <dbReference type="EMBL" id="GMR39124.1"/>
    </source>
</evidence>
<dbReference type="SUPFAM" id="SSF56574">
    <property type="entry name" value="Serpins"/>
    <property type="match status" value="1"/>
</dbReference>
<sequence length="148" mass="16325">KLNTRYSLADDLAVVALAYKDPTYSLVALMPTGDFGEWRNGLTAEQLQETIDNLKEGKINLELPKFKIESTTDGTDVLQKMGVHSIFSDNANLSGISDHALRVSKIVHKAVIEVSEEGTEAAAATGVALEMRMISFTPELFFDRPFLY</sequence>
<dbReference type="Proteomes" id="UP001328107">
    <property type="component" value="Unassembled WGS sequence"/>
</dbReference>
<evidence type="ECO:0000313" key="4">
    <source>
        <dbReference type="Proteomes" id="UP001328107"/>
    </source>
</evidence>
<comment type="similarity">
    <text evidence="1">Belongs to the serpin family.</text>
</comment>
<accession>A0AAN5CDW0</accession>
<dbReference type="InterPro" id="IPR042185">
    <property type="entry name" value="Serpin_sf_2"/>
</dbReference>
<dbReference type="InterPro" id="IPR042178">
    <property type="entry name" value="Serpin_sf_1"/>
</dbReference>
<feature type="domain" description="Serpin" evidence="2">
    <location>
        <begin position="8"/>
        <end position="148"/>
    </location>
</feature>
<proteinExistence type="inferred from homology"/>
<organism evidence="3 4">
    <name type="scientific">Pristionchus mayeri</name>
    <dbReference type="NCBI Taxonomy" id="1317129"/>
    <lineage>
        <taxon>Eukaryota</taxon>
        <taxon>Metazoa</taxon>
        <taxon>Ecdysozoa</taxon>
        <taxon>Nematoda</taxon>
        <taxon>Chromadorea</taxon>
        <taxon>Rhabditida</taxon>
        <taxon>Rhabditina</taxon>
        <taxon>Diplogasteromorpha</taxon>
        <taxon>Diplogasteroidea</taxon>
        <taxon>Neodiplogasteridae</taxon>
        <taxon>Pristionchus</taxon>
    </lineage>
</organism>
<dbReference type="InterPro" id="IPR036186">
    <property type="entry name" value="Serpin_sf"/>
</dbReference>
<dbReference type="Gene3D" id="2.30.39.10">
    <property type="entry name" value="Alpha-1-antitrypsin, domain 1"/>
    <property type="match status" value="1"/>
</dbReference>
<name>A0AAN5CDW0_9BILA</name>
<dbReference type="GO" id="GO:0005615">
    <property type="term" value="C:extracellular space"/>
    <property type="evidence" value="ECO:0007669"/>
    <property type="project" value="InterPro"/>
</dbReference>
<dbReference type="Pfam" id="PF00079">
    <property type="entry name" value="Serpin"/>
    <property type="match status" value="1"/>
</dbReference>
<dbReference type="Gene3D" id="3.30.497.10">
    <property type="entry name" value="Antithrombin, subunit I, domain 2"/>
    <property type="match status" value="1"/>
</dbReference>
<gene>
    <name evidence="3" type="ORF">PMAYCL1PPCAC_09319</name>
</gene>
<dbReference type="InterPro" id="IPR000215">
    <property type="entry name" value="Serpin_fam"/>
</dbReference>
<evidence type="ECO:0000256" key="1">
    <source>
        <dbReference type="ARBA" id="ARBA00009500"/>
    </source>
</evidence>
<dbReference type="EMBL" id="BTRK01000002">
    <property type="protein sequence ID" value="GMR39124.1"/>
    <property type="molecule type" value="Genomic_DNA"/>
</dbReference>
<evidence type="ECO:0000259" key="2">
    <source>
        <dbReference type="Pfam" id="PF00079"/>
    </source>
</evidence>
<keyword evidence="4" id="KW-1185">Reference proteome</keyword>
<feature type="non-terminal residue" evidence="3">
    <location>
        <position position="148"/>
    </location>
</feature>
<feature type="non-terminal residue" evidence="3">
    <location>
        <position position="1"/>
    </location>
</feature>
<dbReference type="PANTHER" id="PTHR11461:SF211">
    <property type="entry name" value="GH10112P-RELATED"/>
    <property type="match status" value="1"/>
</dbReference>
<dbReference type="GO" id="GO:0004867">
    <property type="term" value="F:serine-type endopeptidase inhibitor activity"/>
    <property type="evidence" value="ECO:0007669"/>
    <property type="project" value="InterPro"/>
</dbReference>
<dbReference type="InterPro" id="IPR023796">
    <property type="entry name" value="Serpin_dom"/>
</dbReference>
<reference evidence="4" key="1">
    <citation type="submission" date="2022-10" db="EMBL/GenBank/DDBJ databases">
        <title>Genome assembly of Pristionchus species.</title>
        <authorList>
            <person name="Yoshida K."/>
            <person name="Sommer R.J."/>
        </authorList>
    </citation>
    <scope>NUCLEOTIDE SEQUENCE [LARGE SCALE GENOMIC DNA]</scope>
    <source>
        <strain evidence="4">RS5460</strain>
    </source>
</reference>
<dbReference type="AlphaFoldDB" id="A0AAN5CDW0"/>